<dbReference type="Pfam" id="PF25990">
    <property type="entry name" value="Beta-barrel_YknX"/>
    <property type="match status" value="1"/>
</dbReference>
<evidence type="ECO:0000313" key="6">
    <source>
        <dbReference type="Proteomes" id="UP000195985"/>
    </source>
</evidence>
<dbReference type="PANTHER" id="PTHR30469:SF33">
    <property type="entry name" value="SLR1207 PROTEIN"/>
    <property type="match status" value="1"/>
</dbReference>
<dbReference type="InterPro" id="IPR058637">
    <property type="entry name" value="YknX-like_C"/>
</dbReference>
<reference evidence="6" key="1">
    <citation type="submission" date="2016-04" db="EMBL/GenBank/DDBJ databases">
        <authorList>
            <person name="Strepis N."/>
        </authorList>
    </citation>
    <scope>NUCLEOTIDE SEQUENCE [LARGE SCALE GENOMIC DNA]</scope>
</reference>
<sequence>MKRDKLKEEHDIKKGFKMNPLSKKKRIIFSAVWGVIAILAISTAFFFKQKQQQEPAVASYDAVTIKKADDLIFNGSVAAQNVEEFYFDQTKGEVSDILVTNNQEISADTVVLVYQNETVQDQITEQQQTLDKLALAVNNAQENLDNTYTKKQNIRNSLNEALSIFNNADADSMEGQTIRQEEQAKMDQYKEAIYSQEEVISQAQQALDSANLDLSTSTQNMELAKNKITTNVAATTDGTAIVEPKGKTNASVPVIKILGKDTIIKALVSEYDYRHLATDQAVEIQLLNSNKKIAGTITEVSILPESTATEGTATAQSNVANYSFKVKPSENLQYGYSCQIYVPVNELRIPEKAILNEEDKQYVFVYSKGTVKKQPILSENRDGVFVVTEGLKEKDRIISNPSQDLKDGQEVMVN</sequence>
<proteinExistence type="predicted"/>
<dbReference type="RefSeq" id="WP_086941892.1">
    <property type="nucleotide sequence ID" value="NZ_FONM01000020.1"/>
</dbReference>
<dbReference type="Gene3D" id="2.40.30.170">
    <property type="match status" value="1"/>
</dbReference>
<dbReference type="GO" id="GO:0015562">
    <property type="term" value="F:efflux transmembrane transporter activity"/>
    <property type="evidence" value="ECO:0007669"/>
    <property type="project" value="TreeGrafter"/>
</dbReference>
<dbReference type="EMBL" id="FWEY01000002">
    <property type="protein sequence ID" value="SLM51001.1"/>
    <property type="molecule type" value="Genomic_DNA"/>
</dbReference>
<gene>
    <name evidence="5" type="ORF">TPAS_676</name>
</gene>
<dbReference type="InterPro" id="IPR058636">
    <property type="entry name" value="Beta-barrel_YknX"/>
</dbReference>
<evidence type="ECO:0000256" key="1">
    <source>
        <dbReference type="SAM" id="Coils"/>
    </source>
</evidence>
<accession>A0A1W1IDL5</accession>
<name>A0A1W1IDL5_9LACT</name>
<dbReference type="OrthoDB" id="2269868at2"/>
<keyword evidence="2" id="KW-0812">Transmembrane</keyword>
<dbReference type="Proteomes" id="UP000195985">
    <property type="component" value="Unassembled WGS sequence"/>
</dbReference>
<keyword evidence="1" id="KW-0175">Coiled coil</keyword>
<dbReference type="PANTHER" id="PTHR30469">
    <property type="entry name" value="MULTIDRUG RESISTANCE PROTEIN MDTA"/>
    <property type="match status" value="1"/>
</dbReference>
<evidence type="ECO:0000313" key="5">
    <source>
        <dbReference type="EMBL" id="SLM51001.1"/>
    </source>
</evidence>
<dbReference type="GO" id="GO:1990281">
    <property type="term" value="C:efflux pump complex"/>
    <property type="evidence" value="ECO:0007669"/>
    <property type="project" value="TreeGrafter"/>
</dbReference>
<dbReference type="Gene3D" id="2.40.420.20">
    <property type="match status" value="1"/>
</dbReference>
<feature type="domain" description="YknX-like beta-barrel" evidence="4">
    <location>
        <begin position="263"/>
        <end position="338"/>
    </location>
</feature>
<protein>
    <submittedName>
        <fullName evidence="5">Uncharacterized protein</fullName>
    </submittedName>
</protein>
<dbReference type="STRING" id="43064.SAMN04488086_1205"/>
<dbReference type="AlphaFoldDB" id="A0A1W1IDL5"/>
<evidence type="ECO:0000259" key="4">
    <source>
        <dbReference type="Pfam" id="PF25990"/>
    </source>
</evidence>
<keyword evidence="2" id="KW-1133">Transmembrane helix</keyword>
<keyword evidence="2" id="KW-0472">Membrane</keyword>
<evidence type="ECO:0000259" key="3">
    <source>
        <dbReference type="Pfam" id="PF25989"/>
    </source>
</evidence>
<organism evidence="5 6">
    <name type="scientific">Trichococcus pasteurii</name>
    <dbReference type="NCBI Taxonomy" id="43064"/>
    <lineage>
        <taxon>Bacteria</taxon>
        <taxon>Bacillati</taxon>
        <taxon>Bacillota</taxon>
        <taxon>Bacilli</taxon>
        <taxon>Lactobacillales</taxon>
        <taxon>Carnobacteriaceae</taxon>
        <taxon>Trichococcus</taxon>
    </lineage>
</organism>
<feature type="transmembrane region" description="Helical" evidence="2">
    <location>
        <begin position="27"/>
        <end position="47"/>
    </location>
</feature>
<feature type="domain" description="YknX-like C-terminal permuted SH3-like" evidence="3">
    <location>
        <begin position="347"/>
        <end position="412"/>
    </location>
</feature>
<evidence type="ECO:0000256" key="2">
    <source>
        <dbReference type="SAM" id="Phobius"/>
    </source>
</evidence>
<keyword evidence="6" id="KW-1185">Reference proteome</keyword>
<feature type="coiled-coil region" evidence="1">
    <location>
        <begin position="116"/>
        <end position="157"/>
    </location>
</feature>
<dbReference type="Pfam" id="PF25989">
    <property type="entry name" value="YknX_C"/>
    <property type="match status" value="1"/>
</dbReference>